<dbReference type="GO" id="GO:0006355">
    <property type="term" value="P:regulation of DNA-templated transcription"/>
    <property type="evidence" value="ECO:0007669"/>
    <property type="project" value="InterPro"/>
</dbReference>
<feature type="binding site" evidence="13">
    <location>
        <position position="308"/>
    </location>
    <ligand>
        <name>S-adenosyl-L-methionine</name>
        <dbReference type="ChEBI" id="CHEBI:59789"/>
    </ligand>
</feature>
<keyword evidence="7 13" id="KW-0808">Transferase</keyword>
<dbReference type="NCBIfam" id="TIGR00563">
    <property type="entry name" value="rsmB"/>
    <property type="match status" value="1"/>
</dbReference>
<evidence type="ECO:0000256" key="5">
    <source>
        <dbReference type="ARBA" id="ARBA00022552"/>
    </source>
</evidence>
<gene>
    <name evidence="15" type="primary">rsmB</name>
    <name evidence="15" type="ORF">FM042_07220</name>
</gene>
<comment type="caution">
    <text evidence="15">The sequence shown here is derived from an EMBL/GenBank/DDBJ whole genome shotgun (WGS) entry which is preliminary data.</text>
</comment>
<dbReference type="InterPro" id="IPR004573">
    <property type="entry name" value="rRNA_ssu_MeTfrase_B"/>
</dbReference>
<dbReference type="PRINTS" id="PR02008">
    <property type="entry name" value="RCMTFAMILY"/>
</dbReference>
<dbReference type="OrthoDB" id="9810297at2"/>
<evidence type="ECO:0000256" key="3">
    <source>
        <dbReference type="ARBA" id="ARBA00012140"/>
    </source>
</evidence>
<accession>A0A552X158</accession>
<keyword evidence="4" id="KW-0963">Cytoplasm</keyword>
<evidence type="ECO:0000256" key="9">
    <source>
        <dbReference type="ARBA" id="ARBA00022884"/>
    </source>
</evidence>
<dbReference type="CDD" id="cd02440">
    <property type="entry name" value="AdoMet_MTases"/>
    <property type="match status" value="1"/>
</dbReference>
<organism evidence="15 16">
    <name type="scientific">Aliidiomarina halalkaliphila</name>
    <dbReference type="NCBI Taxonomy" id="2593535"/>
    <lineage>
        <taxon>Bacteria</taxon>
        <taxon>Pseudomonadati</taxon>
        <taxon>Pseudomonadota</taxon>
        <taxon>Gammaproteobacteria</taxon>
        <taxon>Alteromonadales</taxon>
        <taxon>Idiomarinaceae</taxon>
        <taxon>Aliidiomarina</taxon>
    </lineage>
</organism>
<dbReference type="InterPro" id="IPR001678">
    <property type="entry name" value="MeTrfase_RsmB-F_NOP2_dom"/>
</dbReference>
<keyword evidence="5" id="KW-0698">rRNA processing</keyword>
<sequence length="438" mass="48583">MSKPANARAAAAQALFQVIEQGRSLSQALPDTTQALSASDAAFTQAMCYQALRFLPTYEWFIRALVDKPLKNKVRIAHYLLVVGIVQLRDMRTPAHAAIGETVNATMLLKQASLKGMVNGVLRSFQRQEETLEQALKSEQAKSAGLRTDHPGWLQRRLEAAYPEQWEQVCTRNNMAPPLWLRVNHSKTSRDQYLALLAEQGIDAVTDTQALDAIRLPTARDVTQLPGFADGHVSVQDRSAQFAAHLLDAQPGERILDACAAPGGKTAHILERTPDAIVHALDFDAARLNRVHENLARLQLEATVICGDAADPSEWWDNACYDRILLDAPCSATGVIRRHPDIKWLRRATDIDALVALQERILHAQWALLKVGGRLVYATCSVLPDENTKQIQKFLTTVKDARVVPIEHASEHDWQLLPEPESGDGFYYCVLEKTADSA</sequence>
<dbReference type="SUPFAM" id="SSF48013">
    <property type="entry name" value="NusB-like"/>
    <property type="match status" value="1"/>
</dbReference>
<feature type="binding site" evidence="13">
    <location>
        <begin position="259"/>
        <end position="265"/>
    </location>
    <ligand>
        <name>S-adenosyl-L-methionine</name>
        <dbReference type="ChEBI" id="CHEBI:59789"/>
    </ligand>
</feature>
<evidence type="ECO:0000256" key="1">
    <source>
        <dbReference type="ARBA" id="ARBA00002724"/>
    </source>
</evidence>
<evidence type="ECO:0000313" key="15">
    <source>
        <dbReference type="EMBL" id="TRW48767.1"/>
    </source>
</evidence>
<dbReference type="InterPro" id="IPR035926">
    <property type="entry name" value="NusB-like_sf"/>
</dbReference>
<dbReference type="PANTHER" id="PTHR22807">
    <property type="entry name" value="NOP2 YEAST -RELATED NOL1/NOP2/FMU SUN DOMAIN-CONTAINING"/>
    <property type="match status" value="1"/>
</dbReference>
<evidence type="ECO:0000256" key="10">
    <source>
        <dbReference type="ARBA" id="ARBA00030399"/>
    </source>
</evidence>
<dbReference type="Pfam" id="PF01029">
    <property type="entry name" value="NusB"/>
    <property type="match status" value="1"/>
</dbReference>
<dbReference type="Gene3D" id="1.10.940.10">
    <property type="entry name" value="NusB-like"/>
    <property type="match status" value="1"/>
</dbReference>
<dbReference type="FunFam" id="3.30.70.1170:FF:000002">
    <property type="entry name" value="Ribosomal RNA small subunit methyltransferase B"/>
    <property type="match status" value="1"/>
</dbReference>
<dbReference type="AlphaFoldDB" id="A0A552X158"/>
<proteinExistence type="inferred from homology"/>
<comment type="subcellular location">
    <subcellularLocation>
        <location evidence="2">Cytoplasm</location>
    </subcellularLocation>
</comment>
<evidence type="ECO:0000256" key="4">
    <source>
        <dbReference type="ARBA" id="ARBA00022490"/>
    </source>
</evidence>
<dbReference type="NCBIfam" id="NF008149">
    <property type="entry name" value="PRK10901.1"/>
    <property type="match status" value="1"/>
</dbReference>
<dbReference type="Pfam" id="PF01189">
    <property type="entry name" value="Methyltr_RsmB-F"/>
    <property type="match status" value="1"/>
</dbReference>
<comment type="similarity">
    <text evidence="13">Belongs to the class I-like SAM-binding methyltransferase superfamily. RsmB/NOP family.</text>
</comment>
<evidence type="ECO:0000256" key="7">
    <source>
        <dbReference type="ARBA" id="ARBA00022679"/>
    </source>
</evidence>
<feature type="active site" description="Nucleophile" evidence="13">
    <location>
        <position position="380"/>
    </location>
</feature>
<dbReference type="GO" id="GO:0003723">
    <property type="term" value="F:RNA binding"/>
    <property type="evidence" value="ECO:0007669"/>
    <property type="project" value="UniProtKB-UniRule"/>
</dbReference>
<keyword evidence="16" id="KW-1185">Reference proteome</keyword>
<feature type="domain" description="SAM-dependent MTase RsmB/NOP-type" evidence="14">
    <location>
        <begin position="169"/>
        <end position="434"/>
    </location>
</feature>
<evidence type="ECO:0000256" key="13">
    <source>
        <dbReference type="PROSITE-ProRule" id="PRU01023"/>
    </source>
</evidence>
<keyword evidence="8 13" id="KW-0949">S-adenosyl-L-methionine</keyword>
<dbReference type="InterPro" id="IPR049560">
    <property type="entry name" value="MeTrfase_RsmB-F_NOP2_cat"/>
</dbReference>
<dbReference type="FunFam" id="3.40.50.150:FF:000022">
    <property type="entry name" value="Ribosomal RNA small subunit methyltransferase B"/>
    <property type="match status" value="1"/>
</dbReference>
<dbReference type="Proteomes" id="UP000320359">
    <property type="component" value="Unassembled WGS sequence"/>
</dbReference>
<evidence type="ECO:0000256" key="6">
    <source>
        <dbReference type="ARBA" id="ARBA00022603"/>
    </source>
</evidence>
<dbReference type="InterPro" id="IPR029063">
    <property type="entry name" value="SAM-dependent_MTases_sf"/>
</dbReference>
<dbReference type="EC" id="2.1.1.176" evidence="3"/>
<dbReference type="SUPFAM" id="SSF53335">
    <property type="entry name" value="S-adenosyl-L-methionine-dependent methyltransferases"/>
    <property type="match status" value="1"/>
</dbReference>
<reference evidence="15 16" key="1">
    <citation type="submission" date="2019-07" db="EMBL/GenBank/DDBJ databases">
        <authorList>
            <person name="Yang M."/>
            <person name="Zhao D."/>
            <person name="Xiang H."/>
        </authorList>
    </citation>
    <scope>NUCLEOTIDE SEQUENCE [LARGE SCALE GENOMIC DNA]</scope>
    <source>
        <strain evidence="15 16">IM1326</strain>
    </source>
</reference>
<evidence type="ECO:0000259" key="14">
    <source>
        <dbReference type="PROSITE" id="PS51686"/>
    </source>
</evidence>
<evidence type="ECO:0000256" key="11">
    <source>
        <dbReference type="ARBA" id="ARBA00031088"/>
    </source>
</evidence>
<dbReference type="EMBL" id="VJWL01000002">
    <property type="protein sequence ID" value="TRW48767.1"/>
    <property type="molecule type" value="Genomic_DNA"/>
</dbReference>
<dbReference type="GO" id="GO:0008649">
    <property type="term" value="F:rRNA methyltransferase activity"/>
    <property type="evidence" value="ECO:0007669"/>
    <property type="project" value="InterPro"/>
</dbReference>
<dbReference type="Gene3D" id="3.40.50.150">
    <property type="entry name" value="Vaccinia Virus protein VP39"/>
    <property type="match status" value="1"/>
</dbReference>
<dbReference type="InterPro" id="IPR023267">
    <property type="entry name" value="RCMT"/>
</dbReference>
<dbReference type="InterPro" id="IPR054728">
    <property type="entry name" value="RsmB-like_ferredoxin"/>
</dbReference>
<feature type="binding site" evidence="13">
    <location>
        <position position="282"/>
    </location>
    <ligand>
        <name>S-adenosyl-L-methionine</name>
        <dbReference type="ChEBI" id="CHEBI:59789"/>
    </ligand>
</feature>
<dbReference type="Gene3D" id="3.30.70.1170">
    <property type="entry name" value="Sun protein, domain 3"/>
    <property type="match status" value="1"/>
</dbReference>
<evidence type="ECO:0000256" key="12">
    <source>
        <dbReference type="ARBA" id="ARBA00047283"/>
    </source>
</evidence>
<comment type="function">
    <text evidence="1">Specifically methylates the cytosine at position 967 (m5C967) of 16S rRNA.</text>
</comment>
<evidence type="ECO:0000256" key="8">
    <source>
        <dbReference type="ARBA" id="ARBA00022691"/>
    </source>
</evidence>
<feature type="binding site" evidence="13">
    <location>
        <position position="327"/>
    </location>
    <ligand>
        <name>S-adenosyl-L-methionine</name>
        <dbReference type="ChEBI" id="CHEBI:59789"/>
    </ligand>
</feature>
<dbReference type="Gene3D" id="1.10.287.730">
    <property type="entry name" value="Helix hairpin bin"/>
    <property type="match status" value="1"/>
</dbReference>
<dbReference type="PANTHER" id="PTHR22807:SF61">
    <property type="entry name" value="NOL1_NOP2_SUN FAMILY PROTEIN _ ANTITERMINATION NUSB DOMAIN-CONTAINING PROTEIN"/>
    <property type="match status" value="1"/>
</dbReference>
<dbReference type="RefSeq" id="WP_143235753.1">
    <property type="nucleotide sequence ID" value="NZ_VJWL01000002.1"/>
</dbReference>
<protein>
    <recommendedName>
        <fullName evidence="3">16S rRNA (cytosine(967)-C(5))-methyltransferase</fullName>
        <ecNumber evidence="3">2.1.1.176</ecNumber>
    </recommendedName>
    <alternativeName>
        <fullName evidence="10">16S rRNA m5C967 methyltransferase</fullName>
    </alternativeName>
    <alternativeName>
        <fullName evidence="11">rRNA (cytosine-C(5)-)-methyltransferase RsmB</fullName>
    </alternativeName>
</protein>
<keyword evidence="6 13" id="KW-0489">Methyltransferase</keyword>
<dbReference type="GO" id="GO:0005737">
    <property type="term" value="C:cytoplasm"/>
    <property type="evidence" value="ECO:0007669"/>
    <property type="project" value="UniProtKB-SubCell"/>
</dbReference>
<evidence type="ECO:0000313" key="16">
    <source>
        <dbReference type="Proteomes" id="UP000320359"/>
    </source>
</evidence>
<keyword evidence="9 13" id="KW-0694">RNA-binding</keyword>
<dbReference type="PROSITE" id="PS51686">
    <property type="entry name" value="SAM_MT_RSMB_NOP"/>
    <property type="match status" value="1"/>
</dbReference>
<comment type="catalytic activity">
    <reaction evidence="12">
        <text>cytidine(967) in 16S rRNA + S-adenosyl-L-methionine = 5-methylcytidine(967) in 16S rRNA + S-adenosyl-L-homocysteine + H(+)</text>
        <dbReference type="Rhea" id="RHEA:42748"/>
        <dbReference type="Rhea" id="RHEA-COMP:10219"/>
        <dbReference type="Rhea" id="RHEA-COMP:10220"/>
        <dbReference type="ChEBI" id="CHEBI:15378"/>
        <dbReference type="ChEBI" id="CHEBI:57856"/>
        <dbReference type="ChEBI" id="CHEBI:59789"/>
        <dbReference type="ChEBI" id="CHEBI:74483"/>
        <dbReference type="ChEBI" id="CHEBI:82748"/>
        <dbReference type="EC" id="2.1.1.176"/>
    </reaction>
</comment>
<dbReference type="InterPro" id="IPR006027">
    <property type="entry name" value="NusB_RsmB_TIM44"/>
</dbReference>
<dbReference type="Pfam" id="PF22458">
    <property type="entry name" value="RsmF-B_ferredox"/>
    <property type="match status" value="1"/>
</dbReference>
<evidence type="ECO:0000256" key="2">
    <source>
        <dbReference type="ARBA" id="ARBA00004496"/>
    </source>
</evidence>
<name>A0A552X158_9GAMM</name>